<keyword evidence="3" id="KW-1185">Reference proteome</keyword>
<organism evidence="2 3">
    <name type="scientific">Streptomyces polychromogenes</name>
    <dbReference type="NCBI Taxonomy" id="67342"/>
    <lineage>
        <taxon>Bacteria</taxon>
        <taxon>Bacillati</taxon>
        <taxon>Actinomycetota</taxon>
        <taxon>Actinomycetes</taxon>
        <taxon>Kitasatosporales</taxon>
        <taxon>Streptomycetaceae</taxon>
        <taxon>Streptomyces</taxon>
    </lineage>
</organism>
<feature type="compositionally biased region" description="Low complexity" evidence="1">
    <location>
        <begin position="1"/>
        <end position="18"/>
    </location>
</feature>
<evidence type="ECO:0000256" key="1">
    <source>
        <dbReference type="SAM" id="MobiDB-lite"/>
    </source>
</evidence>
<evidence type="ECO:0000313" key="3">
    <source>
        <dbReference type="Proteomes" id="UP001501867"/>
    </source>
</evidence>
<reference evidence="2 3" key="1">
    <citation type="journal article" date="2019" name="Int. J. Syst. Evol. Microbiol.">
        <title>The Global Catalogue of Microorganisms (GCM) 10K type strain sequencing project: providing services to taxonomists for standard genome sequencing and annotation.</title>
        <authorList>
            <consortium name="The Broad Institute Genomics Platform"/>
            <consortium name="The Broad Institute Genome Sequencing Center for Infectious Disease"/>
            <person name="Wu L."/>
            <person name="Ma J."/>
        </authorList>
    </citation>
    <scope>NUCLEOTIDE SEQUENCE [LARGE SCALE GENOMIC DNA]</scope>
    <source>
        <strain evidence="2 3">JCM 4505</strain>
    </source>
</reference>
<feature type="region of interest" description="Disordered" evidence="1">
    <location>
        <begin position="1"/>
        <end position="21"/>
    </location>
</feature>
<sequence>MAADGAHGPGEEAAAADGAEGGGADAEALAVLVVEVGGGDWGDAHVAVAPRIRDVAPCGPQRKRTV</sequence>
<proteinExistence type="predicted"/>
<name>A0ABN0VCB0_9ACTN</name>
<dbReference type="Proteomes" id="UP001501867">
    <property type="component" value="Unassembled WGS sequence"/>
</dbReference>
<evidence type="ECO:0000313" key="2">
    <source>
        <dbReference type="EMBL" id="GAA0287178.1"/>
    </source>
</evidence>
<accession>A0ABN0VCB0</accession>
<comment type="caution">
    <text evidence="2">The sequence shown here is derived from an EMBL/GenBank/DDBJ whole genome shotgun (WGS) entry which is preliminary data.</text>
</comment>
<protein>
    <submittedName>
        <fullName evidence="2">Uncharacterized protein</fullName>
    </submittedName>
</protein>
<gene>
    <name evidence="2" type="ORF">GCM10010302_26940</name>
</gene>
<dbReference type="EMBL" id="BAAABV010000015">
    <property type="protein sequence ID" value="GAA0287178.1"/>
    <property type="molecule type" value="Genomic_DNA"/>
</dbReference>